<keyword evidence="1" id="KW-0719">Serine esterase</keyword>
<keyword evidence="2 4" id="KW-0732">Signal</keyword>
<dbReference type="Proteomes" id="UP000324611">
    <property type="component" value="Unassembled WGS sequence"/>
</dbReference>
<keyword evidence="3" id="KW-0378">Hydrolase</keyword>
<evidence type="ECO:0000313" key="6">
    <source>
        <dbReference type="EMBL" id="KAA2245792.1"/>
    </source>
</evidence>
<keyword evidence="7" id="KW-1185">Reference proteome</keyword>
<evidence type="ECO:0000259" key="5">
    <source>
        <dbReference type="Pfam" id="PF22244"/>
    </source>
</evidence>
<comment type="caution">
    <text evidence="6">The sequence shown here is derived from an EMBL/GenBank/DDBJ whole genome shotgun (WGS) entry which is preliminary data.</text>
</comment>
<reference evidence="6 7" key="2">
    <citation type="submission" date="2019-09" db="EMBL/GenBank/DDBJ databases">
        <authorList>
            <person name="Jin C."/>
        </authorList>
    </citation>
    <scope>NUCLEOTIDE SEQUENCE [LARGE SCALE GENOMIC DNA]</scope>
    <source>
        <strain evidence="6 7">BN140078</strain>
    </source>
</reference>
<dbReference type="InterPro" id="IPR029058">
    <property type="entry name" value="AB_hydrolase_fold"/>
</dbReference>
<name>A0A5B2W573_9BACT</name>
<dbReference type="Gene3D" id="3.40.50.1820">
    <property type="entry name" value="alpha/beta hydrolase"/>
    <property type="match status" value="1"/>
</dbReference>
<proteinExistence type="predicted"/>
<dbReference type="GO" id="GO:0052689">
    <property type="term" value="F:carboxylic ester hydrolase activity"/>
    <property type="evidence" value="ECO:0007669"/>
    <property type="project" value="UniProtKB-KW"/>
</dbReference>
<dbReference type="InterPro" id="IPR054579">
    <property type="entry name" value="GCE-like_dom"/>
</dbReference>
<evidence type="ECO:0000313" key="7">
    <source>
        <dbReference type="Proteomes" id="UP000324611"/>
    </source>
</evidence>
<protein>
    <submittedName>
        <fullName evidence="6">Acetylxylan esterase</fullName>
    </submittedName>
</protein>
<gene>
    <name evidence="6" type="ORF">F0L74_00270</name>
</gene>
<organism evidence="6 7">
    <name type="scientific">Chitinophaga agrisoli</name>
    <dbReference type="NCBI Taxonomy" id="2607653"/>
    <lineage>
        <taxon>Bacteria</taxon>
        <taxon>Pseudomonadati</taxon>
        <taxon>Bacteroidota</taxon>
        <taxon>Chitinophagia</taxon>
        <taxon>Chitinophagales</taxon>
        <taxon>Chitinophagaceae</taxon>
        <taxon>Chitinophaga</taxon>
    </lineage>
</organism>
<dbReference type="AlphaFoldDB" id="A0A5B2W573"/>
<dbReference type="EMBL" id="VUOC01000001">
    <property type="protein sequence ID" value="KAA2245792.1"/>
    <property type="molecule type" value="Genomic_DNA"/>
</dbReference>
<dbReference type="SUPFAM" id="SSF53474">
    <property type="entry name" value="alpha/beta-Hydrolases"/>
    <property type="match status" value="1"/>
</dbReference>
<dbReference type="Pfam" id="PF22244">
    <property type="entry name" value="GCE_fung"/>
    <property type="match status" value="1"/>
</dbReference>
<evidence type="ECO:0000256" key="2">
    <source>
        <dbReference type="ARBA" id="ARBA00022729"/>
    </source>
</evidence>
<feature type="domain" description="4-O-methyl-glucuronoyl methylesterase-like" evidence="5">
    <location>
        <begin position="229"/>
        <end position="376"/>
    </location>
</feature>
<feature type="chain" id="PRO_5022692715" evidence="4">
    <location>
        <begin position="24"/>
        <end position="427"/>
    </location>
</feature>
<evidence type="ECO:0000256" key="3">
    <source>
        <dbReference type="ARBA" id="ARBA00022801"/>
    </source>
</evidence>
<reference evidence="6 7" key="1">
    <citation type="submission" date="2019-09" db="EMBL/GenBank/DDBJ databases">
        <title>Chitinophaga ginsengihumi sp. nov., isolated from soil of ginseng rhizosphere.</title>
        <authorList>
            <person name="Lee J."/>
        </authorList>
    </citation>
    <scope>NUCLEOTIDE SEQUENCE [LARGE SCALE GENOMIC DNA]</scope>
    <source>
        <strain evidence="6 7">BN140078</strain>
    </source>
</reference>
<sequence length="427" mass="48419">MLPKRHILTFLTFCCFLSIQATAQRKEANLSEANVPAYTLPDPLRTKDGKVITTAQQWTQIQRPYIYHLFEEHVYGRFPRKALSMTYKVNRVDPYALDSTATCKQITLYFTKSDTLAQLHLLLYLPNKPKRRVPVFLGMNFYGNQSVINDPSIPITTGYTVKGPGIVDNRATEASRGAQASQWPIKDIISRGYGLATFFYGDVEADKPDGWQTGFRTRLQELLDIRPEEWSAMGVWAWALCRALDYLEMDKRVDPDQVLVMGHSRLGKAALWAGASDPRFAMVISNESGEGGAALSRRDYGENIELITRSFPHWFVADYKNYGSNPAALPVDQHMLLALIAPRPLYVASAEGDQWSDPKGEFLSARYAEPVYLLFGKRGLGTDTFPRPQQPTGEFIRYHIRTGKHDVTAYDWEQYLQFAGKHCDSRP</sequence>
<evidence type="ECO:0000256" key="4">
    <source>
        <dbReference type="SAM" id="SignalP"/>
    </source>
</evidence>
<feature type="signal peptide" evidence="4">
    <location>
        <begin position="1"/>
        <end position="23"/>
    </location>
</feature>
<accession>A0A5B2W573</accession>
<evidence type="ECO:0000256" key="1">
    <source>
        <dbReference type="ARBA" id="ARBA00022487"/>
    </source>
</evidence>